<dbReference type="GO" id="GO:0047196">
    <property type="term" value="F:long-chain-alcohol O-fatty-acyltransferase activity"/>
    <property type="evidence" value="ECO:0007669"/>
    <property type="project" value="UniProtKB-EC"/>
</dbReference>
<accession>A0A9R0J2D6</accession>
<dbReference type="GO" id="GO:0005886">
    <property type="term" value="C:plasma membrane"/>
    <property type="evidence" value="ECO:0000318"/>
    <property type="project" value="GO_Central"/>
</dbReference>
<dbReference type="PANTHER" id="PTHR31650:SF41">
    <property type="entry name" value="O-ACYLTRANSFERASE WSD1-LIKE ISOFORM X1"/>
    <property type="match status" value="1"/>
</dbReference>
<evidence type="ECO:0000256" key="10">
    <source>
        <dbReference type="ARBA" id="ARBA00048109"/>
    </source>
</evidence>
<name>A0A9R0J2D6_SPIOL</name>
<comment type="similarity">
    <text evidence="8">In the N-terminal section; belongs to the long-chain O-acyltransferase family.</text>
</comment>
<evidence type="ECO:0000256" key="5">
    <source>
        <dbReference type="ARBA" id="ARBA00022679"/>
    </source>
</evidence>
<reference evidence="14" key="2">
    <citation type="submission" date="2025-08" db="UniProtKB">
        <authorList>
            <consortium name="RefSeq"/>
        </authorList>
    </citation>
    <scope>IDENTIFICATION</scope>
    <source>
        <tissue evidence="14">Leaf</tissue>
    </source>
</reference>
<dbReference type="InterPro" id="IPR009721">
    <property type="entry name" value="O-acyltransferase_WSD1_C"/>
</dbReference>
<gene>
    <name evidence="14" type="primary">LOC110799078</name>
</gene>
<dbReference type="GO" id="GO:0008374">
    <property type="term" value="F:O-acyltransferase activity"/>
    <property type="evidence" value="ECO:0000318"/>
    <property type="project" value="GO_Central"/>
</dbReference>
<evidence type="ECO:0000256" key="7">
    <source>
        <dbReference type="ARBA" id="ARBA00023315"/>
    </source>
</evidence>
<dbReference type="AlphaFoldDB" id="A0A9R0J2D6"/>
<dbReference type="InterPro" id="IPR004255">
    <property type="entry name" value="O-acyltransferase_WSD1_N"/>
</dbReference>
<reference evidence="13" key="1">
    <citation type="journal article" date="2021" name="Nat. Commun.">
        <title>Genomic analyses provide insights into spinach domestication and the genetic basis of agronomic traits.</title>
        <authorList>
            <person name="Cai X."/>
            <person name="Sun X."/>
            <person name="Xu C."/>
            <person name="Sun H."/>
            <person name="Wang X."/>
            <person name="Ge C."/>
            <person name="Zhang Z."/>
            <person name="Wang Q."/>
            <person name="Fei Z."/>
            <person name="Jiao C."/>
            <person name="Wang Q."/>
        </authorList>
    </citation>
    <scope>NUCLEOTIDE SEQUENCE [LARGE SCALE GENOMIC DNA]</scope>
    <source>
        <strain evidence="13">cv. Varoflay</strain>
    </source>
</reference>
<evidence type="ECO:0000256" key="4">
    <source>
        <dbReference type="ARBA" id="ARBA00005189"/>
    </source>
</evidence>
<feature type="domain" description="O-acyltransferase WSD1-like N-terminal" evidence="11">
    <location>
        <begin position="114"/>
        <end position="266"/>
    </location>
</feature>
<dbReference type="Pfam" id="PF06974">
    <property type="entry name" value="WS_DGAT_C"/>
    <property type="match status" value="1"/>
</dbReference>
<evidence type="ECO:0000259" key="12">
    <source>
        <dbReference type="Pfam" id="PF06974"/>
    </source>
</evidence>
<proteinExistence type="inferred from homology"/>
<protein>
    <submittedName>
        <fullName evidence="14">Wax ester synthase/diacylglycerol acyltransferase 4-like isoform X1</fullName>
    </submittedName>
</protein>
<evidence type="ECO:0000313" key="14">
    <source>
        <dbReference type="RefSeq" id="XP_021859971.2"/>
    </source>
</evidence>
<dbReference type="RefSeq" id="XP_021859971.2">
    <property type="nucleotide sequence ID" value="XM_022004279.2"/>
</dbReference>
<dbReference type="PANTHER" id="PTHR31650">
    <property type="entry name" value="O-ACYLTRANSFERASE (WSD1-LIKE) FAMILY PROTEIN"/>
    <property type="match status" value="1"/>
</dbReference>
<comment type="subcellular location">
    <subcellularLocation>
        <location evidence="1">Cell membrane</location>
        <topology evidence="1">Single-pass membrane protein</topology>
    </subcellularLocation>
    <subcellularLocation>
        <location evidence="2">Endoplasmic reticulum membrane</location>
    </subcellularLocation>
</comment>
<evidence type="ECO:0000256" key="2">
    <source>
        <dbReference type="ARBA" id="ARBA00004586"/>
    </source>
</evidence>
<sequence>MEFHKDEPLTPNGRLFLQPEFNHITTCAIGFKHPLNIQSIKTEFLNSYILKHPRMSSLFVIDEHGNEFWRRTQIDLDDHLIIHPPQNPGFELFETDEKLQEEYINAILSDFAVSCPLSTDKPLWELHFYVDLKCMVFRLHHALGDGISLMSLYLASCRRLDGTKFDGSVNVTKAAEIKKGVKSKSKSKSKYGIEGLWSMLKMIWWTILSVLDFIGRCSSLVKDTRTVLSGGDGVELWPRMAASAKFSLQDMKTVKAAIPGATINDVLFGVISSGFSKYLKIQSPHAIKEGLQITGIAMVNLRKKPGLQEMSKMMEEDSGAKWGNKFGYIVLPVYYRTNEANPLNYVKRAKAMMDQKKHSMEAFLLYFIQNLIMSLFGPKVASKLNHRVVCNTTFMFTNMVGPQEEMTLAGNPMTFIRSSSTSLPQAIIMHMMSYAGIANMQILVAKDIIPNPRFLANCFQDALVEMKNAALIYPTNK</sequence>
<keyword evidence="5" id="KW-0808">Transferase</keyword>
<evidence type="ECO:0000256" key="9">
    <source>
        <dbReference type="ARBA" id="ARBA00047604"/>
    </source>
</evidence>
<dbReference type="Proteomes" id="UP000813463">
    <property type="component" value="Chromosome 1"/>
</dbReference>
<dbReference type="InterPro" id="IPR045034">
    <property type="entry name" value="O-acyltransferase_WSD1-like"/>
</dbReference>
<keyword evidence="6" id="KW-0256">Endoplasmic reticulum</keyword>
<evidence type="ECO:0000256" key="8">
    <source>
        <dbReference type="ARBA" id="ARBA00024360"/>
    </source>
</evidence>
<dbReference type="GO" id="GO:0004144">
    <property type="term" value="F:diacylglycerol O-acyltransferase activity"/>
    <property type="evidence" value="ECO:0007669"/>
    <property type="project" value="UniProtKB-EC"/>
</dbReference>
<comment type="pathway">
    <text evidence="4">Lipid metabolism.</text>
</comment>
<evidence type="ECO:0000313" key="13">
    <source>
        <dbReference type="Proteomes" id="UP000813463"/>
    </source>
</evidence>
<keyword evidence="7" id="KW-0012">Acyltransferase</keyword>
<dbReference type="KEGG" id="soe:110799078"/>
<evidence type="ECO:0000256" key="1">
    <source>
        <dbReference type="ARBA" id="ARBA00004162"/>
    </source>
</evidence>
<feature type="domain" description="O-acyltransferase WSD1 C-terminal" evidence="12">
    <location>
        <begin position="322"/>
        <end position="467"/>
    </location>
</feature>
<comment type="pathway">
    <text evidence="3">Glycerolipid metabolism; triacylglycerol biosynthesis.</text>
</comment>
<organism evidence="13 14">
    <name type="scientific">Spinacia oleracea</name>
    <name type="common">Spinach</name>
    <dbReference type="NCBI Taxonomy" id="3562"/>
    <lineage>
        <taxon>Eukaryota</taxon>
        <taxon>Viridiplantae</taxon>
        <taxon>Streptophyta</taxon>
        <taxon>Embryophyta</taxon>
        <taxon>Tracheophyta</taxon>
        <taxon>Spermatophyta</taxon>
        <taxon>Magnoliopsida</taxon>
        <taxon>eudicotyledons</taxon>
        <taxon>Gunneridae</taxon>
        <taxon>Pentapetalae</taxon>
        <taxon>Caryophyllales</taxon>
        <taxon>Chenopodiaceae</taxon>
        <taxon>Chenopodioideae</taxon>
        <taxon>Anserineae</taxon>
        <taxon>Spinacia</taxon>
    </lineage>
</organism>
<dbReference type="Pfam" id="PF03007">
    <property type="entry name" value="WS_DGAT_cat"/>
    <property type="match status" value="1"/>
</dbReference>
<keyword evidence="13" id="KW-1185">Reference proteome</keyword>
<dbReference type="GO" id="GO:0019432">
    <property type="term" value="P:triglyceride biosynthetic process"/>
    <property type="evidence" value="ECO:0000318"/>
    <property type="project" value="GO_Central"/>
</dbReference>
<evidence type="ECO:0000256" key="3">
    <source>
        <dbReference type="ARBA" id="ARBA00004771"/>
    </source>
</evidence>
<comment type="catalytic activity">
    <reaction evidence="10">
        <text>an acyl-CoA + a 1,2-diacyl-sn-glycerol = a triacyl-sn-glycerol + CoA</text>
        <dbReference type="Rhea" id="RHEA:10868"/>
        <dbReference type="ChEBI" id="CHEBI:17815"/>
        <dbReference type="ChEBI" id="CHEBI:57287"/>
        <dbReference type="ChEBI" id="CHEBI:58342"/>
        <dbReference type="ChEBI" id="CHEBI:64615"/>
        <dbReference type="EC" id="2.3.1.20"/>
    </reaction>
</comment>
<evidence type="ECO:0000259" key="11">
    <source>
        <dbReference type="Pfam" id="PF03007"/>
    </source>
</evidence>
<dbReference type="GeneID" id="110799078"/>
<dbReference type="GO" id="GO:0005789">
    <property type="term" value="C:endoplasmic reticulum membrane"/>
    <property type="evidence" value="ECO:0007669"/>
    <property type="project" value="UniProtKB-SubCell"/>
</dbReference>
<evidence type="ECO:0000256" key="6">
    <source>
        <dbReference type="ARBA" id="ARBA00022824"/>
    </source>
</evidence>
<comment type="catalytic activity">
    <reaction evidence="9">
        <text>a long chain fatty alcohol + a fatty acyl-CoA = a long-chain alcohol wax ester + CoA</text>
        <dbReference type="Rhea" id="RHEA:38443"/>
        <dbReference type="ChEBI" id="CHEBI:17135"/>
        <dbReference type="ChEBI" id="CHEBI:57287"/>
        <dbReference type="ChEBI" id="CHEBI:77636"/>
        <dbReference type="ChEBI" id="CHEBI:235323"/>
        <dbReference type="EC" id="2.3.1.75"/>
    </reaction>
</comment>